<name>A0A0N0DBH7_FUSLA</name>
<dbReference type="Gene3D" id="3.30.710.10">
    <property type="entry name" value="Potassium Channel Kv1.1, Chain A"/>
    <property type="match status" value="1"/>
</dbReference>
<dbReference type="PANTHER" id="PTHR37538:SF4">
    <property type="entry name" value="PITSLRE SERINE_THREONINE-PROTEIN KINASE CDC2L1"/>
    <property type="match status" value="1"/>
</dbReference>
<dbReference type="EMBL" id="JXCE01000545">
    <property type="protein sequence ID" value="KPA36787.1"/>
    <property type="molecule type" value="Genomic_DNA"/>
</dbReference>
<dbReference type="Proteomes" id="UP000037904">
    <property type="component" value="Unassembled WGS sequence"/>
</dbReference>
<accession>A0A0N0DBH7</accession>
<evidence type="ECO:0000313" key="1">
    <source>
        <dbReference type="EMBL" id="KPA36787.1"/>
    </source>
</evidence>
<gene>
    <name evidence="1" type="ORF">FLAG1_10421</name>
</gene>
<comment type="caution">
    <text evidence="1">The sequence shown here is derived from an EMBL/GenBank/DDBJ whole genome shotgun (WGS) entry which is preliminary data.</text>
</comment>
<dbReference type="PANTHER" id="PTHR37538">
    <property type="entry name" value="BTB DOMAIN-CONTAINING PROTEIN"/>
    <property type="match status" value="1"/>
</dbReference>
<organism evidence="1 2">
    <name type="scientific">Fusarium langsethiae</name>
    <dbReference type="NCBI Taxonomy" id="179993"/>
    <lineage>
        <taxon>Eukaryota</taxon>
        <taxon>Fungi</taxon>
        <taxon>Dikarya</taxon>
        <taxon>Ascomycota</taxon>
        <taxon>Pezizomycotina</taxon>
        <taxon>Sordariomycetes</taxon>
        <taxon>Hypocreomycetidae</taxon>
        <taxon>Hypocreales</taxon>
        <taxon>Nectriaceae</taxon>
        <taxon>Fusarium</taxon>
    </lineage>
</organism>
<dbReference type="InterPro" id="IPR011333">
    <property type="entry name" value="SKP1/BTB/POZ_sf"/>
</dbReference>
<reference evidence="1 2" key="1">
    <citation type="submission" date="2015-04" db="EMBL/GenBank/DDBJ databases">
        <title>The draft genome sequence of Fusarium langsethiae, a T-2/HT-2 mycotoxin producer.</title>
        <authorList>
            <person name="Lysoe E."/>
            <person name="Divon H.H."/>
            <person name="Terzi V."/>
            <person name="Orru L."/>
            <person name="Lamontanara A."/>
            <person name="Kolseth A.-K."/>
            <person name="Frandsen R.J."/>
            <person name="Nielsen K."/>
            <person name="Thrane U."/>
        </authorList>
    </citation>
    <scope>NUCLEOTIDE SEQUENCE [LARGE SCALE GENOMIC DNA]</scope>
    <source>
        <strain evidence="1 2">Fl201059</strain>
    </source>
</reference>
<evidence type="ECO:0008006" key="3">
    <source>
        <dbReference type="Google" id="ProtNLM"/>
    </source>
</evidence>
<evidence type="ECO:0000313" key="2">
    <source>
        <dbReference type="Proteomes" id="UP000037904"/>
    </source>
</evidence>
<sequence>MPGEATCPPQEDGIHGTATEKDNTAELSPYASRICAVHCQSHEVFYVSSALLRQSPVLASHYNRSLCSSLSIPELRLNDVTFSTGHVIIHFLITGTYQCLKPYQDSDAERNVFEFTTALDVYVAAHSYDLPGLRKLARQEIVKLGNRLDLPTFVDAVDNAKLAFDNFPAIGVYAEWRFVSLADPAEHLAFKKMLNCIGAPKTLSMTLLRAILLLKASETQCCE</sequence>
<protein>
    <recommendedName>
        <fullName evidence="3">BTB domain-containing protein</fullName>
    </recommendedName>
</protein>
<keyword evidence="2" id="KW-1185">Reference proteome</keyword>
<dbReference type="AlphaFoldDB" id="A0A0N0DBH7"/>
<proteinExistence type="predicted"/>